<dbReference type="SMART" id="SM01310">
    <property type="entry name" value="RICTOR_V"/>
    <property type="match status" value="1"/>
</dbReference>
<keyword evidence="6" id="KW-1185">Reference proteome</keyword>
<feature type="region of interest" description="Disordered" evidence="3">
    <location>
        <begin position="166"/>
        <end position="250"/>
    </location>
</feature>
<dbReference type="InterPro" id="IPR028267">
    <property type="entry name" value="Pianissimo_N"/>
</dbReference>
<dbReference type="SMART" id="SM01308">
    <property type="entry name" value="RICTOR_N"/>
    <property type="match status" value="1"/>
</dbReference>
<feature type="compositionally biased region" description="Basic and acidic residues" evidence="3">
    <location>
        <begin position="1415"/>
        <end position="1425"/>
    </location>
</feature>
<feature type="compositionally biased region" description="Basic and acidic residues" evidence="3">
    <location>
        <begin position="172"/>
        <end position="182"/>
    </location>
</feature>
<comment type="similarity">
    <text evidence="1">Belongs to the RICTOR family.</text>
</comment>
<evidence type="ECO:0000256" key="2">
    <source>
        <dbReference type="PROSITE-ProRule" id="PRU01207"/>
    </source>
</evidence>
<accession>A0ABR4MT72</accession>
<dbReference type="Gene3D" id="1.10.287.160">
    <property type="entry name" value="HR1 repeat"/>
    <property type="match status" value="1"/>
</dbReference>
<evidence type="ECO:0000313" key="6">
    <source>
        <dbReference type="Proteomes" id="UP001610728"/>
    </source>
</evidence>
<dbReference type="InterPro" id="IPR036274">
    <property type="entry name" value="HR1_rpt_sf"/>
</dbReference>
<name>A0ABR4MT72_9PEZI</name>
<feature type="domain" description="REM-1" evidence="4">
    <location>
        <begin position="126"/>
        <end position="207"/>
    </location>
</feature>
<gene>
    <name evidence="5" type="ORF">HOO65_010821</name>
</gene>
<dbReference type="PANTHER" id="PTHR13298:SF11">
    <property type="entry name" value="RAPAMYCIN-INSENSITIVE COMPANION OF MTOR"/>
    <property type="match status" value="1"/>
</dbReference>
<protein>
    <submittedName>
        <fullName evidence="5">Target of rapamycin complex 2 subunit ste20</fullName>
    </submittedName>
</protein>
<feature type="region of interest" description="Disordered" evidence="3">
    <location>
        <begin position="1248"/>
        <end position="1267"/>
    </location>
</feature>
<evidence type="ECO:0000256" key="1">
    <source>
        <dbReference type="ARBA" id="ARBA00008878"/>
    </source>
</evidence>
<feature type="compositionally biased region" description="Low complexity" evidence="3">
    <location>
        <begin position="20"/>
        <end position="57"/>
    </location>
</feature>
<dbReference type="InterPro" id="IPR029451">
    <property type="entry name" value="RICTOR_M"/>
</dbReference>
<proteinExistence type="inferred from homology"/>
<dbReference type="InterPro" id="IPR011072">
    <property type="entry name" value="HR1_rho-bd"/>
</dbReference>
<evidence type="ECO:0000259" key="4">
    <source>
        <dbReference type="PROSITE" id="PS51860"/>
    </source>
</evidence>
<feature type="region of interest" description="Disordered" evidence="3">
    <location>
        <begin position="1415"/>
        <end position="1435"/>
    </location>
</feature>
<dbReference type="Pfam" id="PF02185">
    <property type="entry name" value="HR1"/>
    <property type="match status" value="1"/>
</dbReference>
<dbReference type="InterPro" id="IPR028268">
    <property type="entry name" value="Pianissimo_fam"/>
</dbReference>
<dbReference type="Pfam" id="PF14663">
    <property type="entry name" value="RasGEF_N_2"/>
    <property type="match status" value="1"/>
</dbReference>
<dbReference type="InterPro" id="IPR029452">
    <property type="entry name" value="RICTOR_V"/>
</dbReference>
<organism evidence="5 6">
    <name type="scientific">Ceratocystis lukuohia</name>
    <dbReference type="NCBI Taxonomy" id="2019550"/>
    <lineage>
        <taxon>Eukaryota</taxon>
        <taxon>Fungi</taxon>
        <taxon>Dikarya</taxon>
        <taxon>Ascomycota</taxon>
        <taxon>Pezizomycotina</taxon>
        <taxon>Sordariomycetes</taxon>
        <taxon>Hypocreomycetidae</taxon>
        <taxon>Microascales</taxon>
        <taxon>Ceratocystidaceae</taxon>
        <taxon>Ceratocystis</taxon>
    </lineage>
</organism>
<reference evidence="5 6" key="1">
    <citation type="submission" date="2020-05" db="EMBL/GenBank/DDBJ databases">
        <title>Ceratocystis lukuohia genome.</title>
        <authorList>
            <person name="Harrington T.C."/>
            <person name="Kim K."/>
            <person name="Mayers C.G."/>
        </authorList>
    </citation>
    <scope>NUCLEOTIDE SEQUENCE [LARGE SCALE GENOMIC DNA]</scope>
    <source>
        <strain evidence="5 6">C4212</strain>
    </source>
</reference>
<comment type="caution">
    <text evidence="5">The sequence shown here is derived from an EMBL/GenBank/DDBJ whole genome shotgun (WGS) entry which is preliminary data.</text>
</comment>
<dbReference type="SMART" id="SM01307">
    <property type="entry name" value="RICTOR_M"/>
    <property type="match status" value="1"/>
</dbReference>
<dbReference type="SUPFAM" id="SSF48371">
    <property type="entry name" value="ARM repeat"/>
    <property type="match status" value="1"/>
</dbReference>
<dbReference type="InterPro" id="IPR016024">
    <property type="entry name" value="ARM-type_fold"/>
</dbReference>
<dbReference type="SMART" id="SM00742">
    <property type="entry name" value="Hr1"/>
    <property type="match status" value="1"/>
</dbReference>
<dbReference type="Pfam" id="PF14664">
    <property type="entry name" value="RICTOR_N"/>
    <property type="match status" value="1"/>
</dbReference>
<feature type="compositionally biased region" description="Polar residues" evidence="3">
    <location>
        <begin position="94"/>
        <end position="105"/>
    </location>
</feature>
<sequence>MLDASSATPTQKAFPPIAHSPKQNQSPSSANPPSRPSLDGSIHTTTSGSSSIATNGGLHPGSSLGSVRQIPTSTSMYSGYTQQRNGTSNGGPGSYNSDIRNQMLTGSARAPSRTDNYPRSGVASVAGAPEEEDDATTEQRITALKESLNREMKIREGSENMLEALNTKKAKQTKEQRARVEAELTSSNNRIQDLRRRLHVAQKQRGSPGTPTRSRGEGLLPSSGFRSPRSVSRSRAGAESDAEETTESPSVTLSDLIQALEVDGMSAEYYVSRSNSLVDLFKRHITLKYDLVWHVFGKRIQAMLLSESREVVAAGYRMTRYAIYDIGSLRKIRHLNIDFLIVTSLLKDRKADVEREQALKLVRAFLDIKDGVKQISRAVVRVIASIAENIDERRSGNPAAEAADPEDRLRPMCIETLAEILLRDPQLLAASGGLAPLSDALSEGSYKAPASLTSVFLYLLDTSQGRRFLRPGYGIDVLFTPFTDLLNESEALLRQNAKAIAVAMRSWSGLMSLTMYNNRTVKSLLDSMISPFPAVRETIIDLLYTLLRIKSPGWAQSFLAGRRLTTYGRVATLKSQDGAKSTPFFDEDGGEQNFVDHYTALILAVLIKAGLLPKLLTVTQTSDNPTLTRKTTLLIGETLKLASRLLPASWNTEIQLLPELFANAIKFEGAERHTASGIVYQISSVSRTLYRSVGPSSAGGFGGSDFGDMTDYSKSVAAIATDEGTFRQMLIDSNVLNSSNYGKWKWDIILKIVEGPLHIGKRVDEAMKASKFLKRLMSFYRPFKYRFSEIKNTRNTQKYVKVGCALMYALLQSSEGCKVLSESKLLRQLSECLAQCDPTSGATYQFPMFSKTRLTDTLCGGYFPMLGVLSGDSHGLRFMERWRMFTMIYHIIDHNQRPDIIKLLLSNFEYSIPGHPRVILSKALTGGTKKIRIHASNVLRKYAVHPSSYAPASNTLGDSKWAIELLVTQLYDVELEVCATAVKILEKACSRKAYLEYIVYCKPSLDHLGELGAPLLLRFLSTSSGYQYLNGLDYISNEMDDWFLGRNDSYVGLIEASLARAFLDPAEEQQSRPPQFDDTELDGDFTEMHVPPHFYRELTRTSEGCKLLRDKGHFDEFVATIREFGMQSEDPESLTKVKGCLWAVGNVGSMELGAPFLESCDVVELIVHIAQEHEIMSLRGTAFFVLGLISRSIHGLEILTECGWDSATSITGSSYGFCIPKNLGKLLSLRPWAAERLAHIDLPSSQRTMPYPPPVMPPHAPLEDDTPVPTDPEEIENRAVQLVVDLSNTVLFKRAMNSLMQLKQKCPASFLSITLYKKIHTLMEYSHYRFPIRRMVIDLFPPSVVRSVVLENANDDESDTPDEDDREIRNQTQSQSHSRRESLAKRHIQARKGSVAALQAEGLEATIVEEELKKERARSVSDPLHELSAMQNDQK</sequence>
<feature type="compositionally biased region" description="Polar residues" evidence="3">
    <location>
        <begin position="63"/>
        <end position="87"/>
    </location>
</feature>
<dbReference type="RefSeq" id="XP_070862643.1">
    <property type="nucleotide sequence ID" value="XM_071005281.1"/>
</dbReference>
<feature type="region of interest" description="Disordered" evidence="3">
    <location>
        <begin position="1352"/>
        <end position="1388"/>
    </location>
</feature>
<evidence type="ECO:0000313" key="5">
    <source>
        <dbReference type="EMBL" id="KAL2891463.1"/>
    </source>
</evidence>
<evidence type="ECO:0000256" key="3">
    <source>
        <dbReference type="SAM" id="MobiDB-lite"/>
    </source>
</evidence>
<dbReference type="SUPFAM" id="SSF46585">
    <property type="entry name" value="HR1 repeat"/>
    <property type="match status" value="1"/>
</dbReference>
<dbReference type="Pfam" id="PF14666">
    <property type="entry name" value="RICTOR_M"/>
    <property type="match status" value="1"/>
</dbReference>
<feature type="compositionally biased region" description="Pro residues" evidence="3">
    <location>
        <begin position="1250"/>
        <end position="1260"/>
    </location>
</feature>
<keyword evidence="2" id="KW-0175">Coiled coil</keyword>
<dbReference type="InterPro" id="IPR029453">
    <property type="entry name" value="Rictor_IV"/>
</dbReference>
<feature type="compositionally biased region" description="Polar residues" evidence="3">
    <location>
        <begin position="204"/>
        <end position="213"/>
    </location>
</feature>
<dbReference type="Proteomes" id="UP001610728">
    <property type="component" value="Unassembled WGS sequence"/>
</dbReference>
<feature type="compositionally biased region" description="Polar residues" evidence="3">
    <location>
        <begin position="1"/>
        <end position="11"/>
    </location>
</feature>
<dbReference type="GeneID" id="98115067"/>
<dbReference type="PANTHER" id="PTHR13298">
    <property type="entry name" value="CYTOSOLIC REGULATOR PIANISSIMO"/>
    <property type="match status" value="1"/>
</dbReference>
<dbReference type="Pfam" id="PF14668">
    <property type="entry name" value="RICTOR_V"/>
    <property type="match status" value="1"/>
</dbReference>
<dbReference type="PROSITE" id="PS51860">
    <property type="entry name" value="REM_1"/>
    <property type="match status" value="1"/>
</dbReference>
<feature type="region of interest" description="Disordered" evidence="3">
    <location>
        <begin position="1"/>
        <end position="138"/>
    </location>
</feature>
<dbReference type="SMART" id="SM01303">
    <property type="entry name" value="RasGEF_N_2"/>
    <property type="match status" value="1"/>
</dbReference>
<dbReference type="EMBL" id="JABSNW010000001">
    <property type="protein sequence ID" value="KAL2891463.1"/>
    <property type="molecule type" value="Genomic_DNA"/>
</dbReference>
<feature type="compositionally biased region" description="Acidic residues" evidence="3">
    <location>
        <begin position="1353"/>
        <end position="1365"/>
    </location>
</feature>